<keyword evidence="3 5" id="KW-1133">Transmembrane helix</keyword>
<accession>A0ABP5NZH1</accession>
<dbReference type="RefSeq" id="WP_344301301.1">
    <property type="nucleotide sequence ID" value="NZ_BAAAQW010000015.1"/>
</dbReference>
<comment type="caution">
    <text evidence="7">The sequence shown here is derived from an EMBL/GenBank/DDBJ whole genome shotgun (WGS) entry which is preliminary data.</text>
</comment>
<feature type="transmembrane region" description="Helical" evidence="5">
    <location>
        <begin position="46"/>
        <end position="64"/>
    </location>
</feature>
<evidence type="ECO:0000313" key="8">
    <source>
        <dbReference type="Proteomes" id="UP001500432"/>
    </source>
</evidence>
<proteinExistence type="predicted"/>
<evidence type="ECO:0000259" key="6">
    <source>
        <dbReference type="Pfam" id="PF12698"/>
    </source>
</evidence>
<keyword evidence="2 5" id="KW-0812">Transmembrane</keyword>
<feature type="transmembrane region" description="Helical" evidence="5">
    <location>
        <begin position="213"/>
        <end position="234"/>
    </location>
</feature>
<gene>
    <name evidence="7" type="ORF">GCM10009849_36710</name>
</gene>
<dbReference type="InterPro" id="IPR013525">
    <property type="entry name" value="ABC2_TM"/>
</dbReference>
<keyword evidence="8" id="KW-1185">Reference proteome</keyword>
<comment type="subcellular location">
    <subcellularLocation>
        <location evidence="1">Membrane</location>
        <topology evidence="1">Multi-pass membrane protein</topology>
    </subcellularLocation>
</comment>
<feature type="transmembrane region" description="Helical" evidence="5">
    <location>
        <begin position="121"/>
        <end position="141"/>
    </location>
</feature>
<evidence type="ECO:0000256" key="2">
    <source>
        <dbReference type="ARBA" id="ARBA00022692"/>
    </source>
</evidence>
<keyword evidence="4 5" id="KW-0472">Membrane</keyword>
<feature type="transmembrane region" description="Helical" evidence="5">
    <location>
        <begin position="70"/>
        <end position="90"/>
    </location>
</feature>
<protein>
    <recommendedName>
        <fullName evidence="6">ABC-2 type transporter transmembrane domain-containing protein</fullName>
    </recommendedName>
</protein>
<organism evidence="7 8">
    <name type="scientific">Sinomonas flava</name>
    <dbReference type="NCBI Taxonomy" id="496857"/>
    <lineage>
        <taxon>Bacteria</taxon>
        <taxon>Bacillati</taxon>
        <taxon>Actinomycetota</taxon>
        <taxon>Actinomycetes</taxon>
        <taxon>Micrococcales</taxon>
        <taxon>Micrococcaceae</taxon>
        <taxon>Sinomonas</taxon>
    </lineage>
</organism>
<dbReference type="InterPro" id="IPR051784">
    <property type="entry name" value="Nod_factor_ABC_transporter"/>
</dbReference>
<feature type="transmembrane region" description="Helical" evidence="5">
    <location>
        <begin position="153"/>
        <end position="177"/>
    </location>
</feature>
<name>A0ABP5NZH1_9MICC</name>
<sequence length="266" mass="27825">MTDIPLPPGAPSAGRAHEADHAPSTALAVRALLTADATVLVRSRQVLLLNLVVPIAILFLTNRGRLSTDAGFLIGMALTYGLLSSGIIAYPTTLSRDREAGVFQRLRVTPAPTWAIMGSRLAVQFAADLVMGVVVLIVGSIQHQTVFSAGEYALILAIALLGAAVFLAIGQALVALVRSAGVVNAVARVLYIVLFLTGILGATGLLGDDFRNVAAWTPVGALMDLFGAVGNLAAWSAQNTWQAVALVGYAAVFAAIGIRWFRWEPA</sequence>
<feature type="domain" description="ABC-2 type transporter transmembrane" evidence="6">
    <location>
        <begin position="69"/>
        <end position="258"/>
    </location>
</feature>
<dbReference type="PANTHER" id="PTHR43229">
    <property type="entry name" value="NODULATION PROTEIN J"/>
    <property type="match status" value="1"/>
</dbReference>
<dbReference type="EMBL" id="BAAAQW010000015">
    <property type="protein sequence ID" value="GAA2203615.1"/>
    <property type="molecule type" value="Genomic_DNA"/>
</dbReference>
<feature type="transmembrane region" description="Helical" evidence="5">
    <location>
        <begin position="189"/>
        <end position="207"/>
    </location>
</feature>
<evidence type="ECO:0000256" key="4">
    <source>
        <dbReference type="ARBA" id="ARBA00023136"/>
    </source>
</evidence>
<evidence type="ECO:0000313" key="7">
    <source>
        <dbReference type="EMBL" id="GAA2203615.1"/>
    </source>
</evidence>
<feature type="transmembrane region" description="Helical" evidence="5">
    <location>
        <begin position="241"/>
        <end position="261"/>
    </location>
</feature>
<dbReference type="Proteomes" id="UP001500432">
    <property type="component" value="Unassembled WGS sequence"/>
</dbReference>
<dbReference type="PANTHER" id="PTHR43229:SF6">
    <property type="entry name" value="ABC-TYPE MULTIDRUG TRANSPORT SYSTEM, PERMEASE COMPONENT"/>
    <property type="match status" value="1"/>
</dbReference>
<evidence type="ECO:0000256" key="5">
    <source>
        <dbReference type="SAM" id="Phobius"/>
    </source>
</evidence>
<evidence type="ECO:0000256" key="3">
    <source>
        <dbReference type="ARBA" id="ARBA00022989"/>
    </source>
</evidence>
<evidence type="ECO:0000256" key="1">
    <source>
        <dbReference type="ARBA" id="ARBA00004141"/>
    </source>
</evidence>
<reference evidence="8" key="1">
    <citation type="journal article" date="2019" name="Int. J. Syst. Evol. Microbiol.">
        <title>The Global Catalogue of Microorganisms (GCM) 10K type strain sequencing project: providing services to taxonomists for standard genome sequencing and annotation.</title>
        <authorList>
            <consortium name="The Broad Institute Genomics Platform"/>
            <consortium name="The Broad Institute Genome Sequencing Center for Infectious Disease"/>
            <person name="Wu L."/>
            <person name="Ma J."/>
        </authorList>
    </citation>
    <scope>NUCLEOTIDE SEQUENCE [LARGE SCALE GENOMIC DNA]</scope>
    <source>
        <strain evidence="8">JCM 16034</strain>
    </source>
</reference>
<dbReference type="Pfam" id="PF12698">
    <property type="entry name" value="ABC2_membrane_3"/>
    <property type="match status" value="1"/>
</dbReference>